<feature type="domain" description="ATPase family AAA" evidence="4">
    <location>
        <begin position="8"/>
        <end position="111"/>
    </location>
</feature>
<organism evidence="5 6">
    <name type="scientific">Polarella glacialis</name>
    <name type="common">Dinoflagellate</name>
    <dbReference type="NCBI Taxonomy" id="89957"/>
    <lineage>
        <taxon>Eukaryota</taxon>
        <taxon>Sar</taxon>
        <taxon>Alveolata</taxon>
        <taxon>Dinophyceae</taxon>
        <taxon>Suessiales</taxon>
        <taxon>Suessiaceae</taxon>
        <taxon>Polarella</taxon>
    </lineage>
</organism>
<evidence type="ECO:0000313" key="5">
    <source>
        <dbReference type="EMBL" id="CAE8687605.1"/>
    </source>
</evidence>
<evidence type="ECO:0000256" key="1">
    <source>
        <dbReference type="ARBA" id="ARBA00022741"/>
    </source>
</evidence>
<gene>
    <name evidence="5" type="ORF">PGLA2088_LOCUS25532</name>
</gene>
<protein>
    <recommendedName>
        <fullName evidence="4">ATPase family AAA domain-containing protein</fullName>
    </recommendedName>
</protein>
<reference evidence="5" key="1">
    <citation type="submission" date="2021-02" db="EMBL/GenBank/DDBJ databases">
        <authorList>
            <person name="Dougan E. K."/>
            <person name="Rhodes N."/>
            <person name="Thang M."/>
            <person name="Chan C."/>
        </authorList>
    </citation>
    <scope>NUCLEOTIDE SEQUENCE</scope>
</reference>
<dbReference type="GO" id="GO:0005739">
    <property type="term" value="C:mitochondrion"/>
    <property type="evidence" value="ECO:0007669"/>
    <property type="project" value="TreeGrafter"/>
</dbReference>
<feature type="non-terminal residue" evidence="5">
    <location>
        <position position="111"/>
    </location>
</feature>
<dbReference type="GO" id="GO:0005524">
    <property type="term" value="F:ATP binding"/>
    <property type="evidence" value="ECO:0007669"/>
    <property type="project" value="UniProtKB-KW"/>
</dbReference>
<evidence type="ECO:0000256" key="2">
    <source>
        <dbReference type="ARBA" id="ARBA00022840"/>
    </source>
</evidence>
<evidence type="ECO:0000259" key="4">
    <source>
        <dbReference type="Pfam" id="PF12037"/>
    </source>
</evidence>
<comment type="caution">
    <text evidence="5">The sequence shown here is derived from an EMBL/GenBank/DDBJ whole genome shotgun (WGS) entry which is preliminary data.</text>
</comment>
<evidence type="ECO:0000313" key="6">
    <source>
        <dbReference type="Proteomes" id="UP000626109"/>
    </source>
</evidence>
<feature type="region of interest" description="Disordered" evidence="3">
    <location>
        <begin position="82"/>
        <end position="111"/>
    </location>
</feature>
<feature type="compositionally biased region" description="Basic and acidic residues" evidence="3">
    <location>
        <begin position="9"/>
        <end position="22"/>
    </location>
</feature>
<dbReference type="InterPro" id="IPR021911">
    <property type="entry name" value="ATAD3_N"/>
</dbReference>
<accession>A0A813JVJ8</accession>
<dbReference type="PANTHER" id="PTHR23075:SF12">
    <property type="entry name" value="AAA+ ATPASE DOMAIN-CONTAINING PROTEIN"/>
    <property type="match status" value="1"/>
</dbReference>
<sequence>YYPSSGAKGESKDAKTDKKEDNSITGKFDPSALERGAKALKDLDTSPNAIKAFELTKLAETTKQKELSAEIEQQQTLRAQAQLQRSQLDAEEKRKTISHQNEQERRTAEYK</sequence>
<keyword evidence="2" id="KW-0067">ATP-binding</keyword>
<keyword evidence="1" id="KW-0547">Nucleotide-binding</keyword>
<dbReference type="Proteomes" id="UP000626109">
    <property type="component" value="Unassembled WGS sequence"/>
</dbReference>
<dbReference type="GO" id="GO:0007005">
    <property type="term" value="P:mitochondrion organization"/>
    <property type="evidence" value="ECO:0007669"/>
    <property type="project" value="TreeGrafter"/>
</dbReference>
<feature type="region of interest" description="Disordered" evidence="3">
    <location>
        <begin position="1"/>
        <end position="30"/>
    </location>
</feature>
<dbReference type="GO" id="GO:0008270">
    <property type="term" value="F:zinc ion binding"/>
    <property type="evidence" value="ECO:0007669"/>
    <property type="project" value="TreeGrafter"/>
</dbReference>
<evidence type="ECO:0000256" key="3">
    <source>
        <dbReference type="SAM" id="MobiDB-lite"/>
    </source>
</evidence>
<dbReference type="AlphaFoldDB" id="A0A813JVJ8"/>
<name>A0A813JVJ8_POLGL</name>
<feature type="non-terminal residue" evidence="5">
    <location>
        <position position="1"/>
    </location>
</feature>
<proteinExistence type="predicted"/>
<dbReference type="Pfam" id="PF12037">
    <property type="entry name" value="ATAD3_N"/>
    <property type="match status" value="1"/>
</dbReference>
<dbReference type="EMBL" id="CAJNNW010026764">
    <property type="protein sequence ID" value="CAE8687605.1"/>
    <property type="molecule type" value="Genomic_DNA"/>
</dbReference>
<feature type="compositionally biased region" description="Basic and acidic residues" evidence="3">
    <location>
        <begin position="88"/>
        <end position="111"/>
    </location>
</feature>
<dbReference type="PANTHER" id="PTHR23075">
    <property type="entry name" value="PUTATIVE ATP-ASE"/>
    <property type="match status" value="1"/>
</dbReference>